<proteinExistence type="predicted"/>
<feature type="signal peptide" evidence="2">
    <location>
        <begin position="1"/>
        <end position="20"/>
    </location>
</feature>
<keyword evidence="2" id="KW-0732">Signal</keyword>
<dbReference type="EMBL" id="AKKL01000001">
    <property type="protein sequence ID" value="EKT65537.1"/>
    <property type="molecule type" value="Genomic_DNA"/>
</dbReference>
<comment type="caution">
    <text evidence="3">The sequence shown here is derived from an EMBL/GenBank/DDBJ whole genome shotgun (WGS) entry which is preliminary data.</text>
</comment>
<evidence type="ECO:0000256" key="1">
    <source>
        <dbReference type="SAM" id="Coils"/>
    </source>
</evidence>
<dbReference type="Proteomes" id="UP000009336">
    <property type="component" value="Unassembled WGS sequence"/>
</dbReference>
<dbReference type="OrthoDB" id="5622860at2"/>
<feature type="chain" id="PRO_5003922113" evidence="2">
    <location>
        <begin position="21"/>
        <end position="467"/>
    </location>
</feature>
<dbReference type="AlphaFoldDB" id="K8X787"/>
<keyword evidence="1" id="KW-0175">Coiled coil</keyword>
<evidence type="ECO:0000313" key="3">
    <source>
        <dbReference type="EMBL" id="EKT65537.1"/>
    </source>
</evidence>
<evidence type="ECO:0000313" key="4">
    <source>
        <dbReference type="Proteomes" id="UP000009336"/>
    </source>
</evidence>
<evidence type="ECO:0000256" key="2">
    <source>
        <dbReference type="SAM" id="SignalP"/>
    </source>
</evidence>
<accession>K8X787</accession>
<name>K8X787_9GAMM</name>
<gene>
    <name evidence="3" type="ORF">OOA_00065</name>
</gene>
<keyword evidence="4" id="KW-1185">Reference proteome</keyword>
<organism evidence="3 4">
    <name type="scientific">Providencia burhodogranariea DSM 19968</name>
    <dbReference type="NCBI Taxonomy" id="1141662"/>
    <lineage>
        <taxon>Bacteria</taxon>
        <taxon>Pseudomonadati</taxon>
        <taxon>Pseudomonadota</taxon>
        <taxon>Gammaproteobacteria</taxon>
        <taxon>Enterobacterales</taxon>
        <taxon>Morganellaceae</taxon>
        <taxon>Providencia</taxon>
    </lineage>
</organism>
<dbReference type="RefSeq" id="WP_008910065.1">
    <property type="nucleotide sequence ID" value="NZ_KB233222.1"/>
</dbReference>
<dbReference type="InterPro" id="IPR016963">
    <property type="entry name" value="Glycoporin_RafY"/>
</dbReference>
<dbReference type="STRING" id="1141662.OOA_00065"/>
<dbReference type="PATRIC" id="fig|1141662.3.peg.13"/>
<dbReference type="Pfam" id="PF16966">
    <property type="entry name" value="Porin_8"/>
    <property type="match status" value="1"/>
</dbReference>
<protein>
    <submittedName>
        <fullName evidence="3">Glycoporin</fullName>
    </submittedName>
</protein>
<dbReference type="HOGENOM" id="CLU_052632_1_0_6"/>
<reference evidence="3 4" key="1">
    <citation type="journal article" date="2012" name="BMC Genomics">
        <title>Comparative genomics of bacteria in the genus Providencia isolated from wild Drosophila melanogaster.</title>
        <authorList>
            <person name="Galac M.R."/>
            <person name="Lazzaro B.P."/>
        </authorList>
    </citation>
    <scope>NUCLEOTIDE SEQUENCE [LARGE SCALE GENOMIC DNA]</scope>
    <source>
        <strain evidence="3 4">DSM 19968</strain>
    </source>
</reference>
<feature type="coiled-coil region" evidence="1">
    <location>
        <begin position="33"/>
        <end position="67"/>
    </location>
</feature>
<sequence length="467" mass="53047">MKIKLLAIAISLGLSIPVISEANKNPLTIEQRLELLEQRTLAAEKRAELAEQKAASLEETLRNAKPEVPPATNQIAHISQTINKDVKAPSLIETNGQYGKLKLYGDVEFNTDIASKKGQLTSINTQTGKDKNYGDYEKWGINGRILIGVDGERILDNRNYAGFSVQPLANIDGKMGLDDAAFFFGKKENWQVKLGRYEAYDMFPLNQDTFIEYSGNTANDIYSDGFGYIYMMKEGRGRTNSGGSMMFNTTHNNWYFETNLLIEDGTSVFNKGEYHGRKQINKKNVIYVRPVIAWNKDNFKIAAALESNIINNAYGYEDKKSGQFKDQSKRNGYGLSLSWDNLKQDPINGIALNWSTSYLDATNETDFTTGANVLWHRLQLGYIYAHNDIKSYALNYESTIDNEVLFGPGKYDIHTLYTSYELPNILDMNNFKIYLGGYYSVIDGKEIQVKNSDKDRYGVRMRFKYLF</sequence>
<dbReference type="eggNOG" id="ENOG502Z8QE">
    <property type="taxonomic scope" value="Bacteria"/>
</dbReference>